<accession>A0A7R8VCE0</accession>
<gene>
    <name evidence="1" type="ORF">TDIB3V08_LOCUS2206</name>
</gene>
<name>A0A7R8VCE0_TIMDO</name>
<dbReference type="EMBL" id="OA564910">
    <property type="protein sequence ID" value="CAD7195833.1"/>
    <property type="molecule type" value="Genomic_DNA"/>
</dbReference>
<reference evidence="1" key="1">
    <citation type="submission" date="2020-11" db="EMBL/GenBank/DDBJ databases">
        <authorList>
            <person name="Tran Van P."/>
        </authorList>
    </citation>
    <scope>NUCLEOTIDE SEQUENCE</scope>
</reference>
<sequence length="528" mass="59444">MKLEFTGLRVTQKPDKMKLTPFSACPCMRATSPIASLVLAGSFEKLPDQITYPYAEPYDLQKHTSATNLSVLVGGPGWSKTGSKGLETQPDVLRAVFPKWFPTLPALKYWCREESGGEGQKVCNSVTPSSLYLLGLWVCKLETLLGGKVAGLPHIARNLKQGKFQMEFKEMKGFITGFGPEVIDTFPFTIWGRQRRQYYPLTCRKPIRLSQWSPAVTKVLGSRCSKVFDNALKVHITPTAKVPRYTADKGQQRSPAKMDLFRFSRTLDRYTNFYLPVIGGLVYCKSCALEHPATEAGIEGLVRMKGCLGYRVGVGKPIGLSNRVRREMRLDPALYPSLGSVWWSQDAIHYPPHSLNDTKTATEKSGFESFPGVLMLFIPKYFTTLSPEKYEYGDARLRGWTQIQFSPGQRSENSETRPFLKLNIHSENGRNDNLDLSLSVPQHSYGYNMGDQACSFMKQAPDDSTEEEKMLLAAVLEDEDNLEGGVIFTKPSLALFNMEPKLRYAHAQRKMARDGRWENWPASNLKKT</sequence>
<evidence type="ECO:0000313" key="1">
    <source>
        <dbReference type="EMBL" id="CAD7195833.1"/>
    </source>
</evidence>
<protein>
    <submittedName>
        <fullName evidence="1">Uncharacterized protein</fullName>
    </submittedName>
</protein>
<proteinExistence type="predicted"/>
<organism evidence="1">
    <name type="scientific">Timema douglasi</name>
    <name type="common">Walking stick</name>
    <dbReference type="NCBI Taxonomy" id="61478"/>
    <lineage>
        <taxon>Eukaryota</taxon>
        <taxon>Metazoa</taxon>
        <taxon>Ecdysozoa</taxon>
        <taxon>Arthropoda</taxon>
        <taxon>Hexapoda</taxon>
        <taxon>Insecta</taxon>
        <taxon>Pterygota</taxon>
        <taxon>Neoptera</taxon>
        <taxon>Polyneoptera</taxon>
        <taxon>Phasmatodea</taxon>
        <taxon>Timematodea</taxon>
        <taxon>Timematoidea</taxon>
        <taxon>Timematidae</taxon>
        <taxon>Timema</taxon>
    </lineage>
</organism>
<dbReference type="AlphaFoldDB" id="A0A7R8VCE0"/>